<evidence type="ECO:0000313" key="1">
    <source>
        <dbReference type="EMBL" id="QBM85796.1"/>
    </source>
</evidence>
<dbReference type="Proteomes" id="UP000292447">
    <property type="component" value="Chromosome I"/>
</dbReference>
<sequence>MFKIPLPWFRKGTQPLSPSEVPKSFTMAGGDDNHLYKVSMENTYADFVDVDYKRLSYAEAAALSKHRKQTSRVSLSKNGFEHVARPTTELQAKLEVSETDDEYLPEKFKTNNYFLKNKVYKLSDRNPKRKSL</sequence>
<organism evidence="1 2">
    <name type="scientific">Metschnikowia aff. pulcherrima</name>
    <dbReference type="NCBI Taxonomy" id="2163413"/>
    <lineage>
        <taxon>Eukaryota</taxon>
        <taxon>Fungi</taxon>
        <taxon>Dikarya</taxon>
        <taxon>Ascomycota</taxon>
        <taxon>Saccharomycotina</taxon>
        <taxon>Pichiomycetes</taxon>
        <taxon>Metschnikowiaceae</taxon>
        <taxon>Metschnikowia</taxon>
    </lineage>
</organism>
<evidence type="ECO:0000313" key="2">
    <source>
        <dbReference type="Proteomes" id="UP000292447"/>
    </source>
</evidence>
<name>A0A4P6XIC2_9ASCO</name>
<keyword evidence="2" id="KW-1185">Reference proteome</keyword>
<reference evidence="2" key="1">
    <citation type="submission" date="2019-03" db="EMBL/GenBank/DDBJ databases">
        <title>Snf2 controls pulcherriminic acid biosynthesis and connects pigmentation and antifungal activity of the yeast Metschnikowia pulcherrima.</title>
        <authorList>
            <person name="Gore-Lloyd D."/>
            <person name="Sumann I."/>
            <person name="Brachmann A.O."/>
            <person name="Schneeberger K."/>
            <person name="Ortiz-Merino R.A."/>
            <person name="Moreno-Beltran M."/>
            <person name="Schlaefli M."/>
            <person name="Kirner P."/>
            <person name="Santos Kron A."/>
            <person name="Wolfe K.H."/>
            <person name="Piel J."/>
            <person name="Ahrens C.H."/>
            <person name="Henk D."/>
            <person name="Freimoser F.M."/>
        </authorList>
    </citation>
    <scope>NUCLEOTIDE SEQUENCE [LARGE SCALE GENOMIC DNA]</scope>
    <source>
        <strain evidence="2">APC 1.2</strain>
    </source>
</reference>
<dbReference type="AlphaFoldDB" id="A0A4P6XIC2"/>
<accession>A0A4P6XIC2</accession>
<protein>
    <submittedName>
        <fullName evidence="1">Uncharacterized protein</fullName>
    </submittedName>
</protein>
<proteinExistence type="predicted"/>
<gene>
    <name evidence="1" type="ORF">METSCH_A04220</name>
</gene>
<dbReference type="EMBL" id="CP034456">
    <property type="protein sequence ID" value="QBM85796.1"/>
    <property type="molecule type" value="Genomic_DNA"/>
</dbReference>